<evidence type="ECO:0000256" key="3">
    <source>
        <dbReference type="ARBA" id="ARBA00022801"/>
    </source>
</evidence>
<feature type="region of interest" description="Disordered" evidence="6">
    <location>
        <begin position="374"/>
        <end position="426"/>
    </location>
</feature>
<accession>A0A0D2C331</accession>
<keyword evidence="4" id="KW-0347">Helicase</keyword>
<evidence type="ECO:0000256" key="2">
    <source>
        <dbReference type="ARBA" id="ARBA00022741"/>
    </source>
</evidence>
<feature type="domain" description="DNA2/NAM7 helicase helicase" evidence="7">
    <location>
        <begin position="731"/>
        <end position="1019"/>
    </location>
</feature>
<evidence type="ECO:0000256" key="6">
    <source>
        <dbReference type="SAM" id="MobiDB-lite"/>
    </source>
</evidence>
<dbReference type="OrthoDB" id="4161790at2759"/>
<dbReference type="Gene3D" id="3.40.50.300">
    <property type="entry name" value="P-loop containing nucleotide triphosphate hydrolases"/>
    <property type="match status" value="2"/>
</dbReference>
<dbReference type="CDD" id="cd18808">
    <property type="entry name" value="SF1_C_Upf1"/>
    <property type="match status" value="1"/>
</dbReference>
<dbReference type="EMBL" id="KN847044">
    <property type="protein sequence ID" value="KIW25608.1"/>
    <property type="molecule type" value="Genomic_DNA"/>
</dbReference>
<dbReference type="HOGENOM" id="CLU_254543_0_0_1"/>
<dbReference type="GO" id="GO:0043139">
    <property type="term" value="F:5'-3' DNA helicase activity"/>
    <property type="evidence" value="ECO:0007669"/>
    <property type="project" value="TreeGrafter"/>
</dbReference>
<evidence type="ECO:0008006" key="11">
    <source>
        <dbReference type="Google" id="ProtNLM"/>
    </source>
</evidence>
<feature type="compositionally biased region" description="Basic and acidic residues" evidence="6">
    <location>
        <begin position="374"/>
        <end position="383"/>
    </location>
</feature>
<dbReference type="Pfam" id="PF13087">
    <property type="entry name" value="AAA_12"/>
    <property type="match status" value="1"/>
</dbReference>
<dbReference type="InterPro" id="IPR027417">
    <property type="entry name" value="P-loop_NTPase"/>
</dbReference>
<evidence type="ECO:0000256" key="1">
    <source>
        <dbReference type="ARBA" id="ARBA00007913"/>
    </source>
</evidence>
<feature type="compositionally biased region" description="Basic and acidic residues" evidence="6">
    <location>
        <begin position="394"/>
        <end position="404"/>
    </location>
</feature>
<dbReference type="RefSeq" id="XP_016245824.1">
    <property type="nucleotide sequence ID" value="XM_016395968.1"/>
</dbReference>
<keyword evidence="3" id="KW-0378">Hydrolase</keyword>
<dbReference type="InterPro" id="IPR041679">
    <property type="entry name" value="DNA2/NAM7-like_C"/>
</dbReference>
<keyword evidence="5" id="KW-0067">ATP-binding</keyword>
<evidence type="ECO:0000313" key="10">
    <source>
        <dbReference type="Proteomes" id="UP000054466"/>
    </source>
</evidence>
<feature type="region of interest" description="Disordered" evidence="6">
    <location>
        <begin position="1303"/>
        <end position="1397"/>
    </location>
</feature>
<sequence length="1397" mass="157433">MDGMAAQMSQRSRDLAKKYNKVMMIKDEKDMITHFDEAFLKDSLAVTYNAAFFTEPEGRRVTSREVRGYFSPVLEPHMPHFTLFVSNDLEVLALRRKTRKGVLPELGVENPETGRDARGWNEVLKDAHARSVEVKVYIGYEALELHKSIVIPKYDEFKANHPDIATKLSEQVKSEIQRIISTGSVAIFYSVKFDPLQAAQDKIYMGYPDWATEFVEAIQSGVITCIIDGSILTGPRIKIIRELMDEAKDTGSAVKKFWVNGYSRRLVIVPPRIRVTPFSEYVTNENYRYRAQLPNYSWNEAAIKMAVTIRQKRTQVADSNRRFEQEQHKITFINVAGTHEGHLLGFISFPTDDATILSPGTELRMTFLDKPKAIEKANPEKENGTNTNDGDSGIEEKDEGHEDAQTDEPNATAEPTSHEQPQEAEVVPPVPVQTLGLIPAPLLGEEDFPYGAGILETSGEGLLCGLHALCESWGKQRSDDPPTVEELQAVVDSEAYMSTTVPGLDNTNNFYAEQLAVIINLWTEKPIQLGIMLEGGDTSYVLHSEAENPERLWILYSPGHWQGLEALTVYEQAAVDIDPEDDFRILVKAQKDKQEKDTLWKCRVAPPIPNSPVDLIPVFVTKPWDEEKKAFDAYPIRAISTREASEYDFGRLVQTGIPHMVKFKIIDSERQTKRNLAALERINCPPKNKTHTPWNILWKQILTFNNLHTIGNKDMFASIRGQCPNPEQHMQLNAQQAVGMAAASNAKGGILLIEGAPGAGKSHFNCQFVKPFLMLGKLGPILLTASSNDAVDLLLTNLWSVYKQMVYQGKAKPGKRFIRLYSNTSEKSIRSRHIRAAMEKDPEARPNVEDIGDISQMSDLDTMIRRLFDSTRTQNFPGIFDRRVKDLTFSLGEAMLQQTGIIHDPVYTPDNAKVQYADFREHFKRYYGTKDMDPAQRKEYALWEREILKQILAEADVVACTVYMAGSKLIEDALSEKVIGVILDESNHEDLLNYLPIFQLAAPSMSFVILSGDKNQVAPPDLFTSREVTFVNELSMTLPARMAALGWPVIHLTEQSRMVPEIASIVNRFAYQGQMTTVMARAGLKARQYGREFRRFADKQWKKKQNVVWLDVQGRAADTIKHRSSKVNPFFAITSLNLVPRLLKIGERVTVALITPYAGQRNVYLSALASMQMDSYMNDCDLTNLTIGTIDALIGKEFTFVVLDLPTDEYPGFLSDYRRLNVGLSRARDGLIVIMNGKEVDRMNDRSSFQLKRLRDLLIPHQYELKAFEYPSCRWYTPVGHGTRSWFLNGGVLDDQNAIADEDKEKDENKPSGNGAGWEQDDGNAQVNEAQTGGWDQDTTDNDAQHTAWSDTQPVADGAWNDQPAVVSDGSWGTPVETQAWKEEPAVEEPWNADHAW</sequence>
<evidence type="ECO:0000259" key="7">
    <source>
        <dbReference type="Pfam" id="PF13086"/>
    </source>
</evidence>
<dbReference type="STRING" id="569365.A0A0D2C331"/>
<reference evidence="9 10" key="1">
    <citation type="submission" date="2015-01" db="EMBL/GenBank/DDBJ databases">
        <title>The Genome Sequence of Cladophialophora immunda CBS83496.</title>
        <authorList>
            <consortium name="The Broad Institute Genomics Platform"/>
            <person name="Cuomo C."/>
            <person name="de Hoog S."/>
            <person name="Gorbushina A."/>
            <person name="Stielow B."/>
            <person name="Teixiera M."/>
            <person name="Abouelleil A."/>
            <person name="Chapman S.B."/>
            <person name="Priest M."/>
            <person name="Young S.K."/>
            <person name="Wortman J."/>
            <person name="Nusbaum C."/>
            <person name="Birren B."/>
        </authorList>
    </citation>
    <scope>NUCLEOTIDE SEQUENCE [LARGE SCALE GENOMIC DNA]</scope>
    <source>
        <strain evidence="9 10">CBS 83496</strain>
    </source>
</reference>
<evidence type="ECO:0000259" key="8">
    <source>
        <dbReference type="Pfam" id="PF13087"/>
    </source>
</evidence>
<evidence type="ECO:0000256" key="4">
    <source>
        <dbReference type="ARBA" id="ARBA00022806"/>
    </source>
</evidence>
<dbReference type="InterPro" id="IPR050534">
    <property type="entry name" value="Coronavir_polyprotein_1ab"/>
</dbReference>
<dbReference type="SUPFAM" id="SSF52540">
    <property type="entry name" value="P-loop containing nucleoside triphosphate hydrolases"/>
    <property type="match status" value="1"/>
</dbReference>
<protein>
    <recommendedName>
        <fullName evidence="11">DNA2/NAM7 helicase-like C-terminal domain-containing protein</fullName>
    </recommendedName>
</protein>
<evidence type="ECO:0000313" key="9">
    <source>
        <dbReference type="EMBL" id="KIW25608.1"/>
    </source>
</evidence>
<dbReference type="Proteomes" id="UP000054466">
    <property type="component" value="Unassembled WGS sequence"/>
</dbReference>
<keyword evidence="10" id="KW-1185">Reference proteome</keyword>
<dbReference type="PANTHER" id="PTHR43788:SF8">
    <property type="entry name" value="DNA-BINDING PROTEIN SMUBP-2"/>
    <property type="match status" value="1"/>
</dbReference>
<organism evidence="9 10">
    <name type="scientific">Cladophialophora immunda</name>
    <dbReference type="NCBI Taxonomy" id="569365"/>
    <lineage>
        <taxon>Eukaryota</taxon>
        <taxon>Fungi</taxon>
        <taxon>Dikarya</taxon>
        <taxon>Ascomycota</taxon>
        <taxon>Pezizomycotina</taxon>
        <taxon>Eurotiomycetes</taxon>
        <taxon>Chaetothyriomycetidae</taxon>
        <taxon>Chaetothyriales</taxon>
        <taxon>Herpotrichiellaceae</taxon>
        <taxon>Cladophialophora</taxon>
    </lineage>
</organism>
<dbReference type="GO" id="GO:0005524">
    <property type="term" value="F:ATP binding"/>
    <property type="evidence" value="ECO:0007669"/>
    <property type="project" value="UniProtKB-KW"/>
</dbReference>
<dbReference type="GO" id="GO:0016787">
    <property type="term" value="F:hydrolase activity"/>
    <property type="evidence" value="ECO:0007669"/>
    <property type="project" value="UniProtKB-KW"/>
</dbReference>
<name>A0A0D2C331_9EURO</name>
<feature type="domain" description="DNA2/NAM7 helicase-like C-terminal" evidence="8">
    <location>
        <begin position="1037"/>
        <end position="1236"/>
    </location>
</feature>
<gene>
    <name evidence="9" type="ORF">PV07_08774</name>
</gene>
<dbReference type="PANTHER" id="PTHR43788">
    <property type="entry name" value="DNA2/NAM7 HELICASE FAMILY MEMBER"/>
    <property type="match status" value="1"/>
</dbReference>
<dbReference type="InterPro" id="IPR047187">
    <property type="entry name" value="SF1_C_Upf1"/>
</dbReference>
<dbReference type="GeneID" id="27347968"/>
<dbReference type="VEuPathDB" id="FungiDB:PV07_08774"/>
<evidence type="ECO:0000256" key="5">
    <source>
        <dbReference type="ARBA" id="ARBA00022840"/>
    </source>
</evidence>
<dbReference type="InterPro" id="IPR041677">
    <property type="entry name" value="DNA2/NAM7_AAA_11"/>
</dbReference>
<proteinExistence type="inferred from homology"/>
<keyword evidence="2" id="KW-0547">Nucleotide-binding</keyword>
<comment type="similarity">
    <text evidence="1">Belongs to the DNA2/NAM7 helicase family.</text>
</comment>
<dbReference type="Pfam" id="PF13086">
    <property type="entry name" value="AAA_11"/>
    <property type="match status" value="1"/>
</dbReference>